<dbReference type="InterPro" id="IPR023214">
    <property type="entry name" value="HAD_sf"/>
</dbReference>
<sequence>MTKIRAVLFDLDGCLVDSEPLSMAALSAQMREIGIAEASPEYLRDRYLGTSLGHVREEIGRMLGRPCPADFTDEYFKKLYALY</sequence>
<evidence type="ECO:0000313" key="1">
    <source>
        <dbReference type="EMBL" id="SDJ21900.1"/>
    </source>
</evidence>
<dbReference type="InterPro" id="IPR041492">
    <property type="entry name" value="HAD_2"/>
</dbReference>
<dbReference type="EMBL" id="FNEK01000014">
    <property type="protein sequence ID" value="SDJ21900.1"/>
    <property type="molecule type" value="Genomic_DNA"/>
</dbReference>
<dbReference type="Proteomes" id="UP000199382">
    <property type="component" value="Unassembled WGS sequence"/>
</dbReference>
<dbReference type="InterPro" id="IPR023198">
    <property type="entry name" value="PGP-like_dom2"/>
</dbReference>
<reference evidence="1 2" key="1">
    <citation type="submission" date="2016-10" db="EMBL/GenBank/DDBJ databases">
        <authorList>
            <person name="de Groot N.N."/>
        </authorList>
    </citation>
    <scope>NUCLEOTIDE SEQUENCE [LARGE SCALE GENOMIC DNA]</scope>
    <source>
        <strain evidence="1 2">DSM 25294</strain>
    </source>
</reference>
<proteinExistence type="predicted"/>
<dbReference type="Gene3D" id="1.10.150.240">
    <property type="entry name" value="Putative phosphatase, domain 2"/>
    <property type="match status" value="1"/>
</dbReference>
<dbReference type="InterPro" id="IPR036412">
    <property type="entry name" value="HAD-like_sf"/>
</dbReference>
<keyword evidence="2" id="KW-1185">Reference proteome</keyword>
<accession>A0A1G8RZQ5</accession>
<dbReference type="OrthoDB" id="9797743at2"/>
<dbReference type="SUPFAM" id="SSF56784">
    <property type="entry name" value="HAD-like"/>
    <property type="match status" value="1"/>
</dbReference>
<organism evidence="1 2">
    <name type="scientific">Aliiruegeria lutimaris</name>
    <dbReference type="NCBI Taxonomy" id="571298"/>
    <lineage>
        <taxon>Bacteria</taxon>
        <taxon>Pseudomonadati</taxon>
        <taxon>Pseudomonadota</taxon>
        <taxon>Alphaproteobacteria</taxon>
        <taxon>Rhodobacterales</taxon>
        <taxon>Roseobacteraceae</taxon>
        <taxon>Aliiruegeria</taxon>
    </lineage>
</organism>
<dbReference type="AlphaFoldDB" id="A0A1G8RZQ5"/>
<gene>
    <name evidence="1" type="ORF">SAMN04488026_101413</name>
</gene>
<dbReference type="Gene3D" id="3.40.50.1000">
    <property type="entry name" value="HAD superfamily/HAD-like"/>
    <property type="match status" value="1"/>
</dbReference>
<evidence type="ECO:0000313" key="2">
    <source>
        <dbReference type="Proteomes" id="UP000199382"/>
    </source>
</evidence>
<name>A0A1G8RZQ5_9RHOB</name>
<dbReference type="STRING" id="571298.SAMN04488026_101413"/>
<protein>
    <recommendedName>
        <fullName evidence="3">Haloacid dehalogenase-like hydrolase</fullName>
    </recommendedName>
</protein>
<dbReference type="Pfam" id="PF13419">
    <property type="entry name" value="HAD_2"/>
    <property type="match status" value="1"/>
</dbReference>
<evidence type="ECO:0008006" key="3">
    <source>
        <dbReference type="Google" id="ProtNLM"/>
    </source>
</evidence>